<keyword evidence="3" id="KW-0969">Cilium</keyword>
<keyword evidence="3" id="KW-0966">Cell projection</keyword>
<dbReference type="GO" id="GO:0005930">
    <property type="term" value="C:axoneme"/>
    <property type="evidence" value="ECO:0007669"/>
    <property type="project" value="UniProtKB-SubCell"/>
</dbReference>
<evidence type="ECO:0000256" key="1">
    <source>
        <dbReference type="ARBA" id="ARBA00007209"/>
    </source>
</evidence>
<protein>
    <recommendedName>
        <fullName evidence="3">Tektin</fullName>
    </recommendedName>
</protein>
<evidence type="ECO:0000256" key="2">
    <source>
        <dbReference type="ARBA" id="ARBA00022490"/>
    </source>
</evidence>
<dbReference type="PANTHER" id="PTHR19960:SF7">
    <property type="entry name" value="TEKTIN"/>
    <property type="match status" value="1"/>
</dbReference>
<reference evidence="7" key="2">
    <citation type="submission" date="2025-04" db="UniProtKB">
        <authorList>
            <consortium name="RefSeq"/>
        </authorList>
    </citation>
    <scope>IDENTIFICATION</scope>
    <source>
        <tissue evidence="7">Whole body</tissue>
    </source>
</reference>
<reference evidence="5" key="1">
    <citation type="submission" date="2018-04" db="EMBL/GenBank/DDBJ databases">
        <title>Transcriptome assembly of Sipha flava.</title>
        <authorList>
            <person name="Scully E.D."/>
            <person name="Geib S.M."/>
            <person name="Palmer N.A."/>
            <person name="Koch K."/>
            <person name="Bradshaw J."/>
            <person name="Heng-Moss T."/>
            <person name="Sarath G."/>
        </authorList>
    </citation>
    <scope>NUCLEOTIDE SEQUENCE</scope>
</reference>
<organism evidence="5">
    <name type="scientific">Sipha flava</name>
    <name type="common">yellow sugarcane aphid</name>
    <dbReference type="NCBI Taxonomy" id="143950"/>
    <lineage>
        <taxon>Eukaryota</taxon>
        <taxon>Metazoa</taxon>
        <taxon>Ecdysozoa</taxon>
        <taxon>Arthropoda</taxon>
        <taxon>Hexapoda</taxon>
        <taxon>Insecta</taxon>
        <taxon>Pterygota</taxon>
        <taxon>Neoptera</taxon>
        <taxon>Paraneoptera</taxon>
        <taxon>Hemiptera</taxon>
        <taxon>Sternorrhyncha</taxon>
        <taxon>Aphidomorpha</taxon>
        <taxon>Aphidoidea</taxon>
        <taxon>Aphididae</taxon>
        <taxon>Sipha</taxon>
    </lineage>
</organism>
<name>A0A2S2QKU7_9HEMI</name>
<keyword evidence="4" id="KW-0175">Coiled coil</keyword>
<proteinExistence type="inferred from homology"/>
<accession>A0A2S2QKU7</accession>
<evidence type="ECO:0000313" key="6">
    <source>
        <dbReference type="Proteomes" id="UP000694846"/>
    </source>
</evidence>
<dbReference type="GO" id="GO:0060271">
    <property type="term" value="P:cilium assembly"/>
    <property type="evidence" value="ECO:0007669"/>
    <property type="project" value="UniProtKB-UniRule"/>
</dbReference>
<dbReference type="PANTHER" id="PTHR19960">
    <property type="entry name" value="TEKTIN"/>
    <property type="match status" value="1"/>
</dbReference>
<comment type="subcellular location">
    <subcellularLocation>
        <location evidence="3">Cytoplasm</location>
        <location evidence="3">Cytoskeleton</location>
        <location evidence="3">Cilium axoneme</location>
    </subcellularLocation>
</comment>
<dbReference type="GO" id="GO:0015630">
    <property type="term" value="C:microtubule cytoskeleton"/>
    <property type="evidence" value="ECO:0007669"/>
    <property type="project" value="UniProtKB-UniRule"/>
</dbReference>
<dbReference type="Proteomes" id="UP000694846">
    <property type="component" value="Unplaced"/>
</dbReference>
<evidence type="ECO:0000313" key="7">
    <source>
        <dbReference type="RefSeq" id="XP_025407678.1"/>
    </source>
</evidence>
<comment type="similarity">
    <text evidence="1 3">Belongs to the tektin family.</text>
</comment>
<dbReference type="GO" id="GO:0060294">
    <property type="term" value="P:cilium movement involved in cell motility"/>
    <property type="evidence" value="ECO:0007669"/>
    <property type="project" value="UniProtKB-UniRule"/>
</dbReference>
<gene>
    <name evidence="5" type="primary">TEKT2</name>
    <name evidence="7" type="synonym">LOC112681638</name>
    <name evidence="5" type="ORF">g.11976</name>
</gene>
<dbReference type="GO" id="GO:0005634">
    <property type="term" value="C:nucleus"/>
    <property type="evidence" value="ECO:0007669"/>
    <property type="project" value="TreeGrafter"/>
</dbReference>
<evidence type="ECO:0000313" key="5">
    <source>
        <dbReference type="EMBL" id="MBY78366.1"/>
    </source>
</evidence>
<feature type="coiled-coil region" evidence="4">
    <location>
        <begin position="76"/>
        <end position="183"/>
    </location>
</feature>
<evidence type="ECO:0000256" key="3">
    <source>
        <dbReference type="RuleBase" id="RU367040"/>
    </source>
</evidence>
<dbReference type="AlphaFoldDB" id="A0A2S2QKU7"/>
<dbReference type="InterPro" id="IPR048256">
    <property type="entry name" value="Tektin-like"/>
</dbReference>
<dbReference type="RefSeq" id="XP_025407678.1">
    <property type="nucleotide sequence ID" value="XM_025551893.1"/>
</dbReference>
<evidence type="ECO:0000256" key="4">
    <source>
        <dbReference type="SAM" id="Coils"/>
    </source>
</evidence>
<keyword evidence="3" id="KW-0282">Flagellum</keyword>
<keyword evidence="6" id="KW-1185">Reference proteome</keyword>
<dbReference type="OrthoDB" id="440745at2759"/>
<dbReference type="Pfam" id="PF03148">
    <property type="entry name" value="Tektin"/>
    <property type="match status" value="1"/>
</dbReference>
<sequence length="406" mass="48388">MSIVTFEKPVTRVAETDWYYKISELKESCNDHRRNVFELRNESHQIRNNTDITTYWNTHHTNSAILNRRNEIIRWKYQIEILYKDLEKEIEDIKNDKKKTEEVLDHLNLNFTVTNHCLSIRDERGGADFCYDIASAELNTEQLTLENLKKMLTEICQVAWEQINELEELRINVEEDLNNKNNTICIDTRLLGMTKDSTNISLKPDPLRFPEHFGTYEKWLQQCNNIKQSIQKKLTSSKKLRETMFLPRNKARNDLRGQNGRVNYALRRRIYDTDKLKYELEWQKSNILADKEKFLKEIENLENALDKKLYSKKLVETRCEERLYRIGAELCLDKTTIELHKEQLELDNTIQILTNKLNQTKDKHNILVELVNAVEEELKHKAHTLEVDRKCLEYRIQLLDQKESIS</sequence>
<dbReference type="EMBL" id="GGMS01009163">
    <property type="protein sequence ID" value="MBY78366.1"/>
    <property type="molecule type" value="Transcribed_RNA"/>
</dbReference>
<dbReference type="InterPro" id="IPR000435">
    <property type="entry name" value="Tektins"/>
</dbReference>
<keyword evidence="2" id="KW-0963">Cytoplasm</keyword>